<evidence type="ECO:0000259" key="7">
    <source>
        <dbReference type="Pfam" id="PF03772"/>
    </source>
</evidence>
<sequence>MIKAKPFSAPWLYIAAAMGLGMLFSPYPAFLIALLLFFSLLSIFLRNPDFLILALFSTIGFLRGLPYDKTRKLLGELDNTKISSDFRIYNEAILKLDGTQIELRTTMPGFKQGTLLKLKGTYKKDLNMLIPNWVETVKESRNLFDNIHNCLNLQLLQTFGLYEEGILIKALLTGDRKGLSRETVEKFRKAGIAHLLAISGLHIGFLFILFNTTFMFIFRMDVISKLLASVLVGLYTFSLGPLAPCLRAFWFLFFLNLSYIFGRKVRALNIWGITFSLSIFFKPPWLRDPSFLMSYFAIFGYLFLSEIFPIKVEREKWMGKIEGYFISVLVPLLFTLPFQFIFFKRVSLVSFISNVLFIPVTFLLIFESFFTLLFHIIQLPIWTPFRNCALFLSRFMLDTSEYLSRLPGGSFNSGSAASFLVFSLLYVILIAYIRIKLKAKGD</sequence>
<keyword evidence="3 6" id="KW-0812">Transmembrane</keyword>
<protein>
    <submittedName>
        <fullName evidence="8">ComEC/Rec2 family competence protein</fullName>
    </submittedName>
</protein>
<keyword evidence="4 6" id="KW-1133">Transmembrane helix</keyword>
<feature type="transmembrane region" description="Helical" evidence="6">
    <location>
        <begin position="348"/>
        <end position="366"/>
    </location>
</feature>
<gene>
    <name evidence="8" type="ORF">ENU66_01220</name>
</gene>
<comment type="caution">
    <text evidence="8">The sequence shown here is derived from an EMBL/GenBank/DDBJ whole genome shotgun (WGS) entry which is preliminary data.</text>
</comment>
<evidence type="ECO:0000256" key="3">
    <source>
        <dbReference type="ARBA" id="ARBA00022692"/>
    </source>
</evidence>
<keyword evidence="5 6" id="KW-0472">Membrane</keyword>
<reference evidence="8" key="1">
    <citation type="journal article" date="2020" name="mSystems">
        <title>Genome- and Community-Level Interaction Insights into Carbon Utilization and Element Cycling Functions of Hydrothermarchaeota in Hydrothermal Sediment.</title>
        <authorList>
            <person name="Zhou Z."/>
            <person name="Liu Y."/>
            <person name="Xu W."/>
            <person name="Pan J."/>
            <person name="Luo Z.H."/>
            <person name="Li M."/>
        </authorList>
    </citation>
    <scope>NUCLEOTIDE SEQUENCE [LARGE SCALE GENOMIC DNA]</scope>
    <source>
        <strain evidence="8">SpSt-69</strain>
    </source>
</reference>
<dbReference type="InterPro" id="IPR004477">
    <property type="entry name" value="ComEC_N"/>
</dbReference>
<evidence type="ECO:0000256" key="4">
    <source>
        <dbReference type="ARBA" id="ARBA00022989"/>
    </source>
</evidence>
<comment type="subcellular location">
    <subcellularLocation>
        <location evidence="1">Cell membrane</location>
        <topology evidence="1">Multi-pass membrane protein</topology>
    </subcellularLocation>
</comment>
<dbReference type="GO" id="GO:0005886">
    <property type="term" value="C:plasma membrane"/>
    <property type="evidence" value="ECO:0007669"/>
    <property type="project" value="UniProtKB-SubCell"/>
</dbReference>
<feature type="transmembrane region" description="Helical" evidence="6">
    <location>
        <begin position="416"/>
        <end position="435"/>
    </location>
</feature>
<feature type="domain" description="ComEC/Rec2-related protein" evidence="7">
    <location>
        <begin position="171"/>
        <end position="435"/>
    </location>
</feature>
<evidence type="ECO:0000256" key="1">
    <source>
        <dbReference type="ARBA" id="ARBA00004651"/>
    </source>
</evidence>
<feature type="transmembrane region" description="Helical" evidence="6">
    <location>
        <begin position="267"/>
        <end position="286"/>
    </location>
</feature>
<keyword evidence="2" id="KW-1003">Cell membrane</keyword>
<feature type="transmembrane region" description="Helical" evidence="6">
    <location>
        <begin position="324"/>
        <end position="342"/>
    </location>
</feature>
<evidence type="ECO:0000256" key="5">
    <source>
        <dbReference type="ARBA" id="ARBA00023136"/>
    </source>
</evidence>
<name>A0A7V3ZWG4_UNCW3</name>
<dbReference type="PANTHER" id="PTHR30619">
    <property type="entry name" value="DNA INTERNALIZATION/COMPETENCE PROTEIN COMEC/REC2"/>
    <property type="match status" value="1"/>
</dbReference>
<accession>A0A7V3ZWG4</accession>
<dbReference type="InterPro" id="IPR052159">
    <property type="entry name" value="Competence_DNA_uptake"/>
</dbReference>
<proteinExistence type="predicted"/>
<evidence type="ECO:0000256" key="2">
    <source>
        <dbReference type="ARBA" id="ARBA00022475"/>
    </source>
</evidence>
<feature type="transmembrane region" description="Helical" evidence="6">
    <location>
        <begin position="292"/>
        <end position="312"/>
    </location>
</feature>
<organism evidence="8">
    <name type="scientific">candidate division WOR-3 bacterium</name>
    <dbReference type="NCBI Taxonomy" id="2052148"/>
    <lineage>
        <taxon>Bacteria</taxon>
        <taxon>Bacteria division WOR-3</taxon>
    </lineage>
</organism>
<dbReference type="EMBL" id="DTDJ01000012">
    <property type="protein sequence ID" value="HGL16950.1"/>
    <property type="molecule type" value="Genomic_DNA"/>
</dbReference>
<feature type="transmembrane region" description="Helical" evidence="6">
    <location>
        <begin position="230"/>
        <end position="255"/>
    </location>
</feature>
<dbReference type="AlphaFoldDB" id="A0A7V3ZWG4"/>
<feature type="transmembrane region" description="Helical" evidence="6">
    <location>
        <begin position="12"/>
        <end position="44"/>
    </location>
</feature>
<dbReference type="NCBIfam" id="TIGR00360">
    <property type="entry name" value="ComEC_N-term"/>
    <property type="match status" value="1"/>
</dbReference>
<feature type="transmembrane region" description="Helical" evidence="6">
    <location>
        <begin position="50"/>
        <end position="67"/>
    </location>
</feature>
<dbReference type="Pfam" id="PF03772">
    <property type="entry name" value="Competence"/>
    <property type="match status" value="1"/>
</dbReference>
<evidence type="ECO:0000256" key="6">
    <source>
        <dbReference type="SAM" id="Phobius"/>
    </source>
</evidence>
<feature type="transmembrane region" description="Helical" evidence="6">
    <location>
        <begin position="195"/>
        <end position="218"/>
    </location>
</feature>
<dbReference type="PANTHER" id="PTHR30619:SF1">
    <property type="entry name" value="RECOMBINATION PROTEIN 2"/>
    <property type="match status" value="1"/>
</dbReference>
<evidence type="ECO:0000313" key="8">
    <source>
        <dbReference type="EMBL" id="HGL16950.1"/>
    </source>
</evidence>